<feature type="domain" description="Mandelate racemase/muconate lactonizing enzyme C-terminal" evidence="4">
    <location>
        <begin position="159"/>
        <end position="262"/>
    </location>
</feature>
<dbReference type="OrthoDB" id="9775391at2"/>
<dbReference type="InterPro" id="IPR018110">
    <property type="entry name" value="Mandel_Rmase/mucon_lact_enz_CS"/>
</dbReference>
<dbReference type="GO" id="GO:0016836">
    <property type="term" value="F:hydro-lyase activity"/>
    <property type="evidence" value="ECO:0007669"/>
    <property type="project" value="TreeGrafter"/>
</dbReference>
<evidence type="ECO:0000313" key="6">
    <source>
        <dbReference type="Proteomes" id="UP000317371"/>
    </source>
</evidence>
<dbReference type="Pfam" id="PF02746">
    <property type="entry name" value="MR_MLE_N"/>
    <property type="match status" value="1"/>
</dbReference>
<dbReference type="SUPFAM" id="SSF54826">
    <property type="entry name" value="Enolase N-terminal domain-like"/>
    <property type="match status" value="1"/>
</dbReference>
<dbReference type="PROSITE" id="PS00908">
    <property type="entry name" value="MR_MLE_1"/>
    <property type="match status" value="1"/>
</dbReference>
<dbReference type="SMART" id="SM00922">
    <property type="entry name" value="MR_MLE"/>
    <property type="match status" value="1"/>
</dbReference>
<evidence type="ECO:0000256" key="1">
    <source>
        <dbReference type="ARBA" id="ARBA00001946"/>
    </source>
</evidence>
<dbReference type="AlphaFoldDB" id="A0A540VGY1"/>
<proteinExistence type="predicted"/>
<evidence type="ECO:0000256" key="3">
    <source>
        <dbReference type="ARBA" id="ARBA00022842"/>
    </source>
</evidence>
<dbReference type="Gene3D" id="3.30.390.10">
    <property type="entry name" value="Enolase-like, N-terminal domain"/>
    <property type="match status" value="1"/>
</dbReference>
<keyword evidence="6" id="KW-1185">Reference proteome</keyword>
<evidence type="ECO:0000256" key="2">
    <source>
        <dbReference type="ARBA" id="ARBA00022723"/>
    </source>
</evidence>
<name>A0A540VGY1_9CHLR</name>
<evidence type="ECO:0000313" key="5">
    <source>
        <dbReference type="EMBL" id="TQE95951.1"/>
    </source>
</evidence>
<dbReference type="GO" id="GO:0000287">
    <property type="term" value="F:magnesium ion binding"/>
    <property type="evidence" value="ECO:0007669"/>
    <property type="project" value="TreeGrafter"/>
</dbReference>
<dbReference type="InterPro" id="IPR029065">
    <property type="entry name" value="Enolase_C-like"/>
</dbReference>
<dbReference type="PANTHER" id="PTHR13794:SF58">
    <property type="entry name" value="MITOCHONDRIAL ENOLASE SUPERFAMILY MEMBER 1"/>
    <property type="match status" value="1"/>
</dbReference>
<dbReference type="InterPro" id="IPR036849">
    <property type="entry name" value="Enolase-like_C_sf"/>
</dbReference>
<protein>
    <submittedName>
        <fullName evidence="5">Mandelate racemase/muconate lactonizing protein</fullName>
    </submittedName>
</protein>
<dbReference type="InterPro" id="IPR046945">
    <property type="entry name" value="RHMD-like"/>
</dbReference>
<keyword evidence="2" id="KW-0479">Metal-binding</keyword>
<dbReference type="GO" id="GO:0009063">
    <property type="term" value="P:amino acid catabolic process"/>
    <property type="evidence" value="ECO:0007669"/>
    <property type="project" value="InterPro"/>
</dbReference>
<evidence type="ECO:0000259" key="4">
    <source>
        <dbReference type="SMART" id="SM00922"/>
    </source>
</evidence>
<dbReference type="RefSeq" id="WP_141609868.1">
    <property type="nucleotide sequence ID" value="NZ_VIGC02000010.1"/>
</dbReference>
<dbReference type="InterPro" id="IPR013341">
    <property type="entry name" value="Mandelate_racemase_N_dom"/>
</dbReference>
<dbReference type="SFLD" id="SFLDG00179">
    <property type="entry name" value="mandelate_racemase"/>
    <property type="match status" value="1"/>
</dbReference>
<accession>A0A540VGY1</accession>
<dbReference type="PANTHER" id="PTHR13794">
    <property type="entry name" value="ENOLASE SUPERFAMILY, MANDELATE RACEMASE"/>
    <property type="match status" value="1"/>
</dbReference>
<comment type="cofactor">
    <cofactor evidence="1">
        <name>Mg(2+)</name>
        <dbReference type="ChEBI" id="CHEBI:18420"/>
    </cofactor>
</comment>
<dbReference type="InterPro" id="IPR013342">
    <property type="entry name" value="Mandelate_racemase_C"/>
</dbReference>
<dbReference type="InParanoid" id="A0A540VGY1"/>
<sequence>MQITDIILFQVSGRYTGPTFPPGDRQAQQLDIYPEFNQRPAAEPGDTLSAIYVEVQTDQGISGLWGPIQEHQAYHIHRSLRPFLMGRDPLATELLYDQMIRLDRHGRSGLFMTAVSAVDNALWDLKGKAWGQPVYRLLGGPTRPAVPAYASMLGFSVEPEQAAATAREYKAKGFTAQKWFFRYGPGDGEAGKARNLAMAQAVRDAVGPAYTLMFDAFMGWTVSYAVEMVRALEPIRPFWMEEPIPPERVGGLRKIRQAARVPIATGEHVYTRWQTKELLVNQAVDVLQNDPDWTGGITELVKVCALASAFETPVVAHGHSLLAALHVAGAQSPAAVPFVEYLIRAQESKQFFHKPIYRPQDGVVALPELPGLGLVLDEEKVEERTPLSWG</sequence>
<dbReference type="Pfam" id="PF13378">
    <property type="entry name" value="MR_MLE_C"/>
    <property type="match status" value="1"/>
</dbReference>
<keyword evidence="3" id="KW-0460">Magnesium</keyword>
<dbReference type="InterPro" id="IPR029017">
    <property type="entry name" value="Enolase-like_N"/>
</dbReference>
<dbReference type="GO" id="GO:0016052">
    <property type="term" value="P:carbohydrate catabolic process"/>
    <property type="evidence" value="ECO:0007669"/>
    <property type="project" value="TreeGrafter"/>
</dbReference>
<dbReference type="EMBL" id="VIGC01000010">
    <property type="protein sequence ID" value="TQE95951.1"/>
    <property type="molecule type" value="Genomic_DNA"/>
</dbReference>
<dbReference type="SFLD" id="SFLDS00001">
    <property type="entry name" value="Enolase"/>
    <property type="match status" value="1"/>
</dbReference>
<comment type="caution">
    <text evidence="5">The sequence shown here is derived from an EMBL/GenBank/DDBJ whole genome shotgun (WGS) entry which is preliminary data.</text>
</comment>
<dbReference type="Proteomes" id="UP000317371">
    <property type="component" value="Unassembled WGS sequence"/>
</dbReference>
<gene>
    <name evidence="5" type="ORF">FKZ61_09395</name>
</gene>
<organism evidence="5 6">
    <name type="scientific">Litorilinea aerophila</name>
    <dbReference type="NCBI Taxonomy" id="1204385"/>
    <lineage>
        <taxon>Bacteria</taxon>
        <taxon>Bacillati</taxon>
        <taxon>Chloroflexota</taxon>
        <taxon>Caldilineae</taxon>
        <taxon>Caldilineales</taxon>
        <taxon>Caldilineaceae</taxon>
        <taxon>Litorilinea</taxon>
    </lineage>
</organism>
<reference evidence="5 6" key="1">
    <citation type="submission" date="2019-06" db="EMBL/GenBank/DDBJ databases">
        <title>Genome sequence of Litorilinea aerophila BAA-2444.</title>
        <authorList>
            <person name="Maclea K.S."/>
            <person name="Maurais E.G."/>
            <person name="Iannazzi L.C."/>
        </authorList>
    </citation>
    <scope>NUCLEOTIDE SEQUENCE [LARGE SCALE GENOMIC DNA]</scope>
    <source>
        <strain evidence="5 6">ATCC BAA-2444</strain>
    </source>
</reference>
<dbReference type="SUPFAM" id="SSF51604">
    <property type="entry name" value="Enolase C-terminal domain-like"/>
    <property type="match status" value="1"/>
</dbReference>
<dbReference type="Gene3D" id="3.20.20.120">
    <property type="entry name" value="Enolase-like C-terminal domain"/>
    <property type="match status" value="1"/>
</dbReference>